<evidence type="ECO:0000256" key="1">
    <source>
        <dbReference type="ARBA" id="ARBA00023015"/>
    </source>
</evidence>
<dbReference type="Gene3D" id="1.10.10.10">
    <property type="entry name" value="Winged helix-like DNA-binding domain superfamily/Winged helix DNA-binding domain"/>
    <property type="match status" value="1"/>
</dbReference>
<evidence type="ECO:0000256" key="2">
    <source>
        <dbReference type="ARBA" id="ARBA00023125"/>
    </source>
</evidence>
<sequence>MGRDYGQFCGLAKASSVLGERWSLLIVRDLSVAPCRFKDLHEGLPGIPTSVLTARLRDLQAAGVVTRVAGERPGGGVLYTLTPHGHALEPILDALGRWGAETMTVPEPDDVITDMSLAAALRAGYRPGVTDTATSYVVHTGPATAWADTTPDSVTVGAGVPGFVADLTIRSGPELRALLAGNLAPAAALTGGAIQIEGPPEAFERFARTFHVPLAEPAETP</sequence>
<keyword evidence="2" id="KW-0238">DNA-binding</keyword>
<protein>
    <submittedName>
        <fullName evidence="5">HxlR family transcriptional regulator</fullName>
    </submittedName>
</protein>
<dbReference type="Pfam" id="PF01638">
    <property type="entry name" value="HxlR"/>
    <property type="match status" value="1"/>
</dbReference>
<dbReference type="InterPro" id="IPR036390">
    <property type="entry name" value="WH_DNA-bd_sf"/>
</dbReference>
<dbReference type="PROSITE" id="PS51118">
    <property type="entry name" value="HTH_HXLR"/>
    <property type="match status" value="1"/>
</dbReference>
<dbReference type="KEGG" id="pry:Prubr_50030"/>
<keyword evidence="3" id="KW-0804">Transcription</keyword>
<dbReference type="GO" id="GO:0003677">
    <property type="term" value="F:DNA binding"/>
    <property type="evidence" value="ECO:0007669"/>
    <property type="project" value="UniProtKB-KW"/>
</dbReference>
<dbReference type="AlphaFoldDB" id="A0A810N3E1"/>
<dbReference type="PANTHER" id="PTHR33204:SF18">
    <property type="entry name" value="TRANSCRIPTIONAL REGULATORY PROTEIN"/>
    <property type="match status" value="1"/>
</dbReference>
<evidence type="ECO:0000259" key="4">
    <source>
        <dbReference type="PROSITE" id="PS51118"/>
    </source>
</evidence>
<dbReference type="PANTHER" id="PTHR33204">
    <property type="entry name" value="TRANSCRIPTIONAL REGULATOR, MARR FAMILY"/>
    <property type="match status" value="1"/>
</dbReference>
<dbReference type="CDD" id="cd00090">
    <property type="entry name" value="HTH_ARSR"/>
    <property type="match status" value="1"/>
</dbReference>
<dbReference type="Proteomes" id="UP000680866">
    <property type="component" value="Chromosome"/>
</dbReference>
<gene>
    <name evidence="5" type="ORF">Prubr_50030</name>
</gene>
<evidence type="ECO:0000256" key="3">
    <source>
        <dbReference type="ARBA" id="ARBA00023163"/>
    </source>
</evidence>
<dbReference type="RefSeq" id="WP_212817237.1">
    <property type="nucleotide sequence ID" value="NZ_AP023359.1"/>
</dbReference>
<reference evidence="5" key="1">
    <citation type="submission" date="2020-08" db="EMBL/GenBank/DDBJ databases">
        <title>Whole genome shotgun sequence of Polymorphospora rubra NBRC 101157.</title>
        <authorList>
            <person name="Komaki H."/>
            <person name="Tamura T."/>
        </authorList>
    </citation>
    <scope>NUCLEOTIDE SEQUENCE</scope>
    <source>
        <strain evidence="5">NBRC 101157</strain>
    </source>
</reference>
<evidence type="ECO:0000313" key="5">
    <source>
        <dbReference type="EMBL" id="BCJ67982.1"/>
    </source>
</evidence>
<accession>A0A810N3E1</accession>
<name>A0A810N3E1_9ACTN</name>
<dbReference type="SUPFAM" id="SSF46785">
    <property type="entry name" value="Winged helix' DNA-binding domain"/>
    <property type="match status" value="1"/>
</dbReference>
<dbReference type="EMBL" id="AP023359">
    <property type="protein sequence ID" value="BCJ67982.1"/>
    <property type="molecule type" value="Genomic_DNA"/>
</dbReference>
<feature type="domain" description="HTH hxlR-type" evidence="4">
    <location>
        <begin position="9"/>
        <end position="107"/>
    </location>
</feature>
<dbReference type="InterPro" id="IPR036388">
    <property type="entry name" value="WH-like_DNA-bd_sf"/>
</dbReference>
<dbReference type="InterPro" id="IPR002577">
    <property type="entry name" value="HTH_HxlR"/>
</dbReference>
<evidence type="ECO:0000313" key="6">
    <source>
        <dbReference type="Proteomes" id="UP000680866"/>
    </source>
</evidence>
<dbReference type="InterPro" id="IPR011991">
    <property type="entry name" value="ArsR-like_HTH"/>
</dbReference>
<keyword evidence="1" id="KW-0805">Transcription regulation</keyword>
<proteinExistence type="predicted"/>
<keyword evidence="6" id="KW-1185">Reference proteome</keyword>
<organism evidence="5 6">
    <name type="scientific">Polymorphospora rubra</name>
    <dbReference type="NCBI Taxonomy" id="338584"/>
    <lineage>
        <taxon>Bacteria</taxon>
        <taxon>Bacillati</taxon>
        <taxon>Actinomycetota</taxon>
        <taxon>Actinomycetes</taxon>
        <taxon>Micromonosporales</taxon>
        <taxon>Micromonosporaceae</taxon>
        <taxon>Polymorphospora</taxon>
    </lineage>
</organism>